<evidence type="ECO:0000313" key="1">
    <source>
        <dbReference type="Proteomes" id="UP000025227"/>
    </source>
</evidence>
<reference evidence="2" key="1">
    <citation type="submission" date="2020-12" db="UniProtKB">
        <authorList>
            <consortium name="WormBaseParasite"/>
        </authorList>
    </citation>
    <scope>IDENTIFICATION</scope>
    <source>
        <strain evidence="2">MHco3</strain>
    </source>
</reference>
<keyword evidence="1" id="KW-1185">Reference proteome</keyword>
<dbReference type="WBParaSite" id="HCON_00148150-00001">
    <property type="protein sequence ID" value="HCON_00148150-00001"/>
    <property type="gene ID" value="HCON_00148150"/>
</dbReference>
<evidence type="ECO:0000313" key="2">
    <source>
        <dbReference type="WBParaSite" id="HCON_00148150-00001"/>
    </source>
</evidence>
<name>A0A7I5ECX5_HAECO</name>
<sequence>MQRSAQGNLKERMAAAMEEAAEVGQIIRKARRNFANYKTTMTFLGCLDGAVTESRWAMENYMYDFQNIERAFHHLYLCMFFKSWTMKAASKTIPSRNENLNFQYD</sequence>
<dbReference type="AlphaFoldDB" id="A0A7I5ECX5"/>
<accession>A0A7I5ECX5</accession>
<protein>
    <submittedName>
        <fullName evidence="2">BAR_3_WASP_bdg domain-containing protein</fullName>
    </submittedName>
</protein>
<organism evidence="1 2">
    <name type="scientific">Haemonchus contortus</name>
    <name type="common">Barber pole worm</name>
    <dbReference type="NCBI Taxonomy" id="6289"/>
    <lineage>
        <taxon>Eukaryota</taxon>
        <taxon>Metazoa</taxon>
        <taxon>Ecdysozoa</taxon>
        <taxon>Nematoda</taxon>
        <taxon>Chromadorea</taxon>
        <taxon>Rhabditida</taxon>
        <taxon>Rhabditina</taxon>
        <taxon>Rhabditomorpha</taxon>
        <taxon>Strongyloidea</taxon>
        <taxon>Trichostrongylidae</taxon>
        <taxon>Haemonchus</taxon>
    </lineage>
</organism>
<proteinExistence type="predicted"/>
<dbReference type="Proteomes" id="UP000025227">
    <property type="component" value="Unplaced"/>
</dbReference>